<reference evidence="4 5" key="1">
    <citation type="submission" date="2020-08" db="EMBL/GenBank/DDBJ databases">
        <title>Genomic Encyclopedia of Type Strains, Phase IV (KMG-V): Genome sequencing to study the core and pangenomes of soil and plant-associated prokaryotes.</title>
        <authorList>
            <person name="Whitman W."/>
        </authorList>
    </citation>
    <scope>NUCLEOTIDE SEQUENCE [LARGE SCALE GENOMIC DNA]</scope>
    <source>
        <strain evidence="4 5">X5P2</strain>
    </source>
</reference>
<evidence type="ECO:0000256" key="2">
    <source>
        <dbReference type="ARBA" id="ARBA00023315"/>
    </source>
</evidence>
<dbReference type="InterPro" id="IPR050832">
    <property type="entry name" value="Bact_Acetyltransf"/>
</dbReference>
<gene>
    <name evidence="4" type="ORF">HDF14_002269</name>
</gene>
<evidence type="ECO:0000259" key="3">
    <source>
        <dbReference type="PROSITE" id="PS51186"/>
    </source>
</evidence>
<dbReference type="AlphaFoldDB" id="A0A9X0U3S6"/>
<dbReference type="CDD" id="cd04301">
    <property type="entry name" value="NAT_SF"/>
    <property type="match status" value="1"/>
</dbReference>
<dbReference type="InterPro" id="IPR000182">
    <property type="entry name" value="GNAT_dom"/>
</dbReference>
<protein>
    <submittedName>
        <fullName evidence="4">Ribosomal protein S18 acetylase RimI-like enzyme</fullName>
    </submittedName>
</protein>
<dbReference type="Pfam" id="PF00583">
    <property type="entry name" value="Acetyltransf_1"/>
    <property type="match status" value="1"/>
</dbReference>
<dbReference type="EMBL" id="JACHEB010000004">
    <property type="protein sequence ID" value="MBB5328659.1"/>
    <property type="molecule type" value="Genomic_DNA"/>
</dbReference>
<evidence type="ECO:0000256" key="1">
    <source>
        <dbReference type="ARBA" id="ARBA00022679"/>
    </source>
</evidence>
<dbReference type="PANTHER" id="PTHR43877:SF2">
    <property type="entry name" value="AMINOALKYLPHOSPHONATE N-ACETYLTRANSFERASE-RELATED"/>
    <property type="match status" value="1"/>
</dbReference>
<comment type="caution">
    <text evidence="4">The sequence shown here is derived from an EMBL/GenBank/DDBJ whole genome shotgun (WGS) entry which is preliminary data.</text>
</comment>
<evidence type="ECO:0000313" key="5">
    <source>
        <dbReference type="Proteomes" id="UP000535182"/>
    </source>
</evidence>
<organism evidence="4 5">
    <name type="scientific">Tunturiibacter gelidiferens</name>
    <dbReference type="NCBI Taxonomy" id="3069689"/>
    <lineage>
        <taxon>Bacteria</taxon>
        <taxon>Pseudomonadati</taxon>
        <taxon>Acidobacteriota</taxon>
        <taxon>Terriglobia</taxon>
        <taxon>Terriglobales</taxon>
        <taxon>Acidobacteriaceae</taxon>
        <taxon>Tunturiibacter</taxon>
    </lineage>
</organism>
<keyword evidence="5" id="KW-1185">Reference proteome</keyword>
<dbReference type="PANTHER" id="PTHR43877">
    <property type="entry name" value="AMINOALKYLPHOSPHONATE N-ACETYLTRANSFERASE-RELATED-RELATED"/>
    <property type="match status" value="1"/>
</dbReference>
<dbReference type="PROSITE" id="PS51186">
    <property type="entry name" value="GNAT"/>
    <property type="match status" value="1"/>
</dbReference>
<dbReference type="Gene3D" id="3.40.630.30">
    <property type="match status" value="1"/>
</dbReference>
<feature type="domain" description="N-acetyltransferase" evidence="3">
    <location>
        <begin position="18"/>
        <end position="165"/>
    </location>
</feature>
<proteinExistence type="predicted"/>
<sequence>MVILHQITPTLSTSYKTVRLRALKDTPSAFGSTYARESQFSEADWRTRAANLCTPHSIGYLAYHQGEYCGIAAGFLDKEVPQNAELVSMWVASTHRRTGTGKLLVDAIESWARLSAAHTLRLMVTNTNLAAISFYERLGFTATGRTEPYPNDPNLIEYEMSKSIL</sequence>
<dbReference type="Proteomes" id="UP000535182">
    <property type="component" value="Unassembled WGS sequence"/>
</dbReference>
<dbReference type="RefSeq" id="WP_183976335.1">
    <property type="nucleotide sequence ID" value="NZ_JACHEB010000004.1"/>
</dbReference>
<dbReference type="GO" id="GO:0016747">
    <property type="term" value="F:acyltransferase activity, transferring groups other than amino-acyl groups"/>
    <property type="evidence" value="ECO:0007669"/>
    <property type="project" value="InterPro"/>
</dbReference>
<name>A0A9X0U3S6_9BACT</name>
<accession>A0A9X0U3S6</accession>
<keyword evidence="1" id="KW-0808">Transferase</keyword>
<dbReference type="InterPro" id="IPR016181">
    <property type="entry name" value="Acyl_CoA_acyltransferase"/>
</dbReference>
<evidence type="ECO:0000313" key="4">
    <source>
        <dbReference type="EMBL" id="MBB5328659.1"/>
    </source>
</evidence>
<dbReference type="SUPFAM" id="SSF55729">
    <property type="entry name" value="Acyl-CoA N-acyltransferases (Nat)"/>
    <property type="match status" value="1"/>
</dbReference>
<keyword evidence="2" id="KW-0012">Acyltransferase</keyword>